<dbReference type="GO" id="GO:0008757">
    <property type="term" value="F:S-adenosylmethionine-dependent methyltransferase activity"/>
    <property type="evidence" value="ECO:0007669"/>
    <property type="project" value="InterPro"/>
</dbReference>
<keyword evidence="1" id="KW-0597">Phosphoprotein</keyword>
<keyword evidence="3" id="KW-0808">Transferase</keyword>
<dbReference type="Gene3D" id="3.40.50.150">
    <property type="entry name" value="Vaccinia Virus protein VP39"/>
    <property type="match status" value="1"/>
</dbReference>
<keyword evidence="2 5" id="KW-0489">Methyltransferase</keyword>
<comment type="caution">
    <text evidence="5">The sequence shown here is derived from an EMBL/GenBank/DDBJ whole genome shotgun (WGS) entry which is preliminary data.</text>
</comment>
<dbReference type="PANTHER" id="PTHR32183:SF6">
    <property type="entry name" value="CYSTEINE SULFINATE DESULFINASE_CYSTEINE DESULFURASE AND RELATED ENZYMES"/>
    <property type="match status" value="1"/>
</dbReference>
<dbReference type="SUPFAM" id="SSF53335">
    <property type="entry name" value="S-adenosyl-L-methionine-dependent methyltransferases"/>
    <property type="match status" value="1"/>
</dbReference>
<dbReference type="Proteomes" id="UP000659388">
    <property type="component" value="Unassembled WGS sequence"/>
</dbReference>
<proteinExistence type="predicted"/>
<evidence type="ECO:0000256" key="3">
    <source>
        <dbReference type="ARBA" id="ARBA00022679"/>
    </source>
</evidence>
<name>A0A937F6D0_9BACT</name>
<evidence type="ECO:0000256" key="2">
    <source>
        <dbReference type="ARBA" id="ARBA00022603"/>
    </source>
</evidence>
<dbReference type="PANTHER" id="PTHR32183">
    <property type="match status" value="1"/>
</dbReference>
<dbReference type="CDD" id="cd02440">
    <property type="entry name" value="AdoMet_MTases"/>
    <property type="match status" value="1"/>
</dbReference>
<evidence type="ECO:0000256" key="4">
    <source>
        <dbReference type="ARBA" id="ARBA00022691"/>
    </source>
</evidence>
<evidence type="ECO:0000313" key="5">
    <source>
        <dbReference type="EMBL" id="MBL3655469.1"/>
    </source>
</evidence>
<dbReference type="InterPro" id="IPR029063">
    <property type="entry name" value="SAM-dependent_MTases_sf"/>
</dbReference>
<gene>
    <name evidence="5" type="ORF">JL102_04955</name>
</gene>
<accession>A0A937F6D0</accession>
<dbReference type="GO" id="GO:0032259">
    <property type="term" value="P:methylation"/>
    <property type="evidence" value="ECO:0007669"/>
    <property type="project" value="UniProtKB-KW"/>
</dbReference>
<sequence length="192" mass="22392">MLLDENYWTNRYNDNDTPWDASAITTPLKTYFDQLQDTTIKILIPGAGNAHEAAYLHEKGFENVYIADISQAPLRQFQSRFLTFPQDHLLHKDFFTLSGNYDLIVEQTFFCALDPSLRKAYAEKCAELLRQRGRLMGVLFDTNFKHEGPPFGGSKEEYLTYFSPHFKLNHFETCYNSIQPRQGRELFILCEK</sequence>
<dbReference type="InterPro" id="IPR008854">
    <property type="entry name" value="TPMT"/>
</dbReference>
<dbReference type="RefSeq" id="WP_202243138.1">
    <property type="nucleotide sequence ID" value="NZ_JAESIY010000002.1"/>
</dbReference>
<dbReference type="PROSITE" id="PS51585">
    <property type="entry name" value="SAM_MT_TPMT"/>
    <property type="match status" value="1"/>
</dbReference>
<keyword evidence="6" id="KW-1185">Reference proteome</keyword>
<keyword evidence="4" id="KW-0949">S-adenosyl-L-methionine</keyword>
<dbReference type="EMBL" id="JAESIY010000002">
    <property type="protein sequence ID" value="MBL3655469.1"/>
    <property type="molecule type" value="Genomic_DNA"/>
</dbReference>
<evidence type="ECO:0000313" key="6">
    <source>
        <dbReference type="Proteomes" id="UP000659388"/>
    </source>
</evidence>
<protein>
    <submittedName>
        <fullName evidence="5">SAM-dependent methyltransferase</fullName>
    </submittedName>
</protein>
<reference evidence="5" key="1">
    <citation type="submission" date="2021-01" db="EMBL/GenBank/DDBJ databases">
        <title>Fulvivirga kasyanovii gen. nov., sp nov., a novel member of the phylum Bacteroidetes isolated from seawater in a mussel farm.</title>
        <authorList>
            <person name="Zhao L.-H."/>
            <person name="Wang Z.-J."/>
        </authorList>
    </citation>
    <scope>NUCLEOTIDE SEQUENCE</scope>
    <source>
        <strain evidence="5">2943</strain>
    </source>
</reference>
<evidence type="ECO:0000256" key="1">
    <source>
        <dbReference type="ARBA" id="ARBA00022553"/>
    </source>
</evidence>
<dbReference type="Pfam" id="PF05724">
    <property type="entry name" value="TPMT"/>
    <property type="match status" value="1"/>
</dbReference>
<dbReference type="AlphaFoldDB" id="A0A937F6D0"/>
<organism evidence="5 6">
    <name type="scientific">Fulvivirga sediminis</name>
    <dbReference type="NCBI Taxonomy" id="2803949"/>
    <lineage>
        <taxon>Bacteria</taxon>
        <taxon>Pseudomonadati</taxon>
        <taxon>Bacteroidota</taxon>
        <taxon>Cytophagia</taxon>
        <taxon>Cytophagales</taxon>
        <taxon>Fulvivirgaceae</taxon>
        <taxon>Fulvivirga</taxon>
    </lineage>
</organism>